<dbReference type="SUPFAM" id="SSF56601">
    <property type="entry name" value="beta-lactamase/transpeptidase-like"/>
    <property type="match status" value="1"/>
</dbReference>
<evidence type="ECO:0000313" key="4">
    <source>
        <dbReference type="EMBL" id="SFN16911.1"/>
    </source>
</evidence>
<gene>
    <name evidence="4" type="ORF">SAMN05216207_100986</name>
</gene>
<dbReference type="Gene3D" id="3.40.710.10">
    <property type="entry name" value="DD-peptidase/beta-lactamase superfamily"/>
    <property type="match status" value="1"/>
</dbReference>
<name>A0A1I4WSW3_PSUAM</name>
<dbReference type="Pfam" id="PF00144">
    <property type="entry name" value="Beta-lactamase"/>
    <property type="match status" value="1"/>
</dbReference>
<organism evidence="4 5">
    <name type="scientific">Pseudonocardia ammonioxydans</name>
    <dbReference type="NCBI Taxonomy" id="260086"/>
    <lineage>
        <taxon>Bacteria</taxon>
        <taxon>Bacillati</taxon>
        <taxon>Actinomycetota</taxon>
        <taxon>Actinomycetes</taxon>
        <taxon>Pseudonocardiales</taxon>
        <taxon>Pseudonocardiaceae</taxon>
        <taxon>Pseudonocardia</taxon>
    </lineage>
</organism>
<keyword evidence="2" id="KW-1133">Transmembrane helix</keyword>
<dbReference type="RefSeq" id="WP_093341158.1">
    <property type="nucleotide sequence ID" value="NZ_FOUY01000009.1"/>
</dbReference>
<dbReference type="PANTHER" id="PTHR43283:SF11">
    <property type="entry name" value="BETA-LACTAMASE-RELATED DOMAIN-CONTAINING PROTEIN"/>
    <property type="match status" value="1"/>
</dbReference>
<protein>
    <submittedName>
        <fullName evidence="4">CubicO group peptidase, beta-lactamase class C family</fullName>
    </submittedName>
</protein>
<dbReference type="InterPro" id="IPR012338">
    <property type="entry name" value="Beta-lactam/transpept-like"/>
</dbReference>
<dbReference type="PANTHER" id="PTHR43283">
    <property type="entry name" value="BETA-LACTAMASE-RELATED"/>
    <property type="match status" value="1"/>
</dbReference>
<dbReference type="Proteomes" id="UP000199614">
    <property type="component" value="Unassembled WGS sequence"/>
</dbReference>
<feature type="transmembrane region" description="Helical" evidence="2">
    <location>
        <begin position="446"/>
        <end position="471"/>
    </location>
</feature>
<evidence type="ECO:0000259" key="3">
    <source>
        <dbReference type="Pfam" id="PF00144"/>
    </source>
</evidence>
<feature type="transmembrane region" description="Helical" evidence="2">
    <location>
        <begin position="388"/>
        <end position="410"/>
    </location>
</feature>
<keyword evidence="1" id="KW-0378">Hydrolase</keyword>
<proteinExistence type="predicted"/>
<evidence type="ECO:0000313" key="5">
    <source>
        <dbReference type="Proteomes" id="UP000199614"/>
    </source>
</evidence>
<dbReference type="OrthoDB" id="3171327at2"/>
<dbReference type="STRING" id="260086.SAMN05216207_100986"/>
<keyword evidence="2" id="KW-0472">Membrane</keyword>
<feature type="transmembrane region" description="Helical" evidence="2">
    <location>
        <begin position="483"/>
        <end position="506"/>
    </location>
</feature>
<evidence type="ECO:0000256" key="1">
    <source>
        <dbReference type="ARBA" id="ARBA00022801"/>
    </source>
</evidence>
<evidence type="ECO:0000256" key="2">
    <source>
        <dbReference type="SAM" id="Phobius"/>
    </source>
</evidence>
<dbReference type="AlphaFoldDB" id="A0A1I4WSW3"/>
<dbReference type="InterPro" id="IPR050789">
    <property type="entry name" value="Diverse_Enzym_Activities"/>
</dbReference>
<accession>A0A1I4WSW3</accession>
<feature type="domain" description="Beta-lactamase-related" evidence="3">
    <location>
        <begin position="62"/>
        <end position="362"/>
    </location>
</feature>
<feature type="transmembrane region" description="Helical" evidence="2">
    <location>
        <begin position="422"/>
        <end position="440"/>
    </location>
</feature>
<keyword evidence="5" id="KW-1185">Reference proteome</keyword>
<feature type="transmembrane region" description="Helical" evidence="2">
    <location>
        <begin position="18"/>
        <end position="36"/>
    </location>
</feature>
<dbReference type="InterPro" id="IPR001466">
    <property type="entry name" value="Beta-lactam-related"/>
</dbReference>
<keyword evidence="2" id="KW-0812">Transmembrane</keyword>
<sequence length="507" mass="51679">MVVTDTPSRPVPPLRRGLVAALAGAVVAGLLGWLLAPAPSTPGPETTGDPALAEWLRAQAGPGRHGLVAAVVRDGQVTAAGIGDDGHGEPVGATTPFEIGSITKTFTGALLVELERRGVVRADDRVRDVVPDRAWRPGGVGDVTLAELASHRSGLPRLATGPAAGLSLWARNIAGFSPYDSSVEELFTAADRAELTGRGEYLYSNLGSALLGQALAARAGTPYPQLVSDLVTAPLGMTGTAVLDAPPPGAARSHDLAGRPRAVWTSEGDAPAGIGVWSTAEDLVRYVGALDDPASAVAEAARPRFDSDLGQVGYGWETLTAEGRTFLWKNGGVAGTWATILTEPARGQAVVVFGNSTLPVDDLAVRLLDVPSPFTGGDEEADADVAAALLPLGVGAVFPLLGGLSTLVAARGGWRGRRPVNRLEFLGSAGTGLFFLAATYSLGGVAWVLVAPWLAGCVAFGAGVGLAAVRWAGWDGERSAARWANAAFGVVLGVGLTGAVTVAALLA</sequence>
<reference evidence="4 5" key="1">
    <citation type="submission" date="2016-10" db="EMBL/GenBank/DDBJ databases">
        <authorList>
            <person name="de Groot N.N."/>
        </authorList>
    </citation>
    <scope>NUCLEOTIDE SEQUENCE [LARGE SCALE GENOMIC DNA]</scope>
    <source>
        <strain evidence="4 5">CGMCC 4.1877</strain>
    </source>
</reference>
<dbReference type="EMBL" id="FOUY01000009">
    <property type="protein sequence ID" value="SFN16911.1"/>
    <property type="molecule type" value="Genomic_DNA"/>
</dbReference>
<dbReference type="GO" id="GO:0016787">
    <property type="term" value="F:hydrolase activity"/>
    <property type="evidence" value="ECO:0007669"/>
    <property type="project" value="UniProtKB-KW"/>
</dbReference>